<proteinExistence type="predicted"/>
<dbReference type="Pfam" id="PF02408">
    <property type="entry name" value="CUB_2"/>
    <property type="match status" value="1"/>
</dbReference>
<dbReference type="GO" id="GO:0045087">
    <property type="term" value="P:innate immune response"/>
    <property type="evidence" value="ECO:0007669"/>
    <property type="project" value="TreeGrafter"/>
</dbReference>
<organism evidence="2 3">
    <name type="scientific">Caenorhabditis tropicalis</name>
    <dbReference type="NCBI Taxonomy" id="1561998"/>
    <lineage>
        <taxon>Eukaryota</taxon>
        <taxon>Metazoa</taxon>
        <taxon>Ecdysozoa</taxon>
        <taxon>Nematoda</taxon>
        <taxon>Chromadorea</taxon>
        <taxon>Rhabditida</taxon>
        <taxon>Rhabditina</taxon>
        <taxon>Rhabditomorpha</taxon>
        <taxon>Rhabditoidea</taxon>
        <taxon>Rhabditidae</taxon>
        <taxon>Peloderinae</taxon>
        <taxon>Caenorhabditis</taxon>
    </lineage>
</organism>
<name>A0A1I7U9N1_9PELO</name>
<dbReference type="WBParaSite" id="Csp11.Scaffold629.g16274.t1">
    <property type="protein sequence ID" value="Csp11.Scaffold629.g16274.t1"/>
    <property type="gene ID" value="Csp11.Scaffold629.g16274"/>
</dbReference>
<accession>A0A1I7U9N1</accession>
<dbReference type="PANTHER" id="PTHR47919:SF2">
    <property type="entry name" value="CUB DOMAIN-CONTAINING PROTEIN-RELATED"/>
    <property type="match status" value="1"/>
</dbReference>
<dbReference type="InterPro" id="IPR003366">
    <property type="entry name" value="CUB-like_dom"/>
</dbReference>
<dbReference type="AlphaFoldDB" id="A0A1I7U9N1"/>
<dbReference type="STRING" id="1561998.A0A1I7U9N1"/>
<reference evidence="3" key="1">
    <citation type="submission" date="2016-11" db="UniProtKB">
        <authorList>
            <consortium name="WormBaseParasite"/>
        </authorList>
    </citation>
    <scope>IDENTIFICATION</scope>
</reference>
<evidence type="ECO:0000259" key="1">
    <source>
        <dbReference type="Pfam" id="PF02408"/>
    </source>
</evidence>
<feature type="domain" description="CUB-like" evidence="1">
    <location>
        <begin position="1"/>
        <end position="67"/>
    </location>
</feature>
<sequence length="130" mass="15108">MYATVFFYKYNKRKEGIFVTYPNMQYEYLADNDTSPYIFTYPQFQIDLEAGDRQGEFSFKVVWSYYPTNLCQNNIDLDASSLIPSVPTNCLTTFTAPNRVWLVGFLLQGMQQKELRQSAVYEGGSYNGTY</sequence>
<evidence type="ECO:0000313" key="2">
    <source>
        <dbReference type="Proteomes" id="UP000095282"/>
    </source>
</evidence>
<dbReference type="PANTHER" id="PTHR47919">
    <property type="entry name" value="INFECTION RESPONSE PROTEIN-RELATED"/>
    <property type="match status" value="1"/>
</dbReference>
<protein>
    <submittedName>
        <fullName evidence="3">CUB_2 domain-containing protein</fullName>
    </submittedName>
</protein>
<dbReference type="eggNOG" id="ENOG502TGF0">
    <property type="taxonomic scope" value="Eukaryota"/>
</dbReference>
<dbReference type="Proteomes" id="UP000095282">
    <property type="component" value="Unplaced"/>
</dbReference>
<evidence type="ECO:0000313" key="3">
    <source>
        <dbReference type="WBParaSite" id="Csp11.Scaffold629.g16274.t1"/>
    </source>
</evidence>
<keyword evidence="2" id="KW-1185">Reference proteome</keyword>